<evidence type="ECO:0000313" key="10">
    <source>
        <dbReference type="Proteomes" id="UP000008204"/>
    </source>
</evidence>
<dbReference type="GO" id="GO:0051539">
    <property type="term" value="F:4 iron, 4 sulfur cluster binding"/>
    <property type="evidence" value="ECO:0007669"/>
    <property type="project" value="UniProtKB-KW"/>
</dbReference>
<dbReference type="GO" id="GO:0097506">
    <property type="term" value="F:deaminated base DNA N-glycosylase activity"/>
    <property type="evidence" value="ECO:0007669"/>
    <property type="project" value="UniProtKB-ARBA"/>
</dbReference>
<dbReference type="GO" id="GO:0006281">
    <property type="term" value="P:DNA repair"/>
    <property type="evidence" value="ECO:0007669"/>
    <property type="project" value="UniProtKB-KW"/>
</dbReference>
<keyword evidence="4" id="KW-0378">Hydrolase</keyword>
<keyword evidence="1" id="KW-0004">4Fe-4S</keyword>
<dbReference type="Pfam" id="PF03167">
    <property type="entry name" value="UDG"/>
    <property type="match status" value="1"/>
</dbReference>
<keyword evidence="7" id="KW-0234">DNA repair</keyword>
<dbReference type="HOGENOM" id="CLU_1223906_0_0_3"/>
<dbReference type="InterPro" id="IPR051536">
    <property type="entry name" value="UDG_Type-4/5"/>
</dbReference>
<keyword evidence="5" id="KW-0408">Iron</keyword>
<keyword evidence="6" id="KW-0411">Iron-sulfur</keyword>
<evidence type="ECO:0000259" key="8">
    <source>
        <dbReference type="Pfam" id="PF03167"/>
    </source>
</evidence>
<evidence type="ECO:0000256" key="7">
    <source>
        <dbReference type="ARBA" id="ARBA00023204"/>
    </source>
</evidence>
<dbReference type="GO" id="GO:0046872">
    <property type="term" value="F:metal ion binding"/>
    <property type="evidence" value="ECO:0007669"/>
    <property type="project" value="UniProtKB-KW"/>
</dbReference>
<accession>B7K5T0</accession>
<keyword evidence="2" id="KW-0479">Metal-binding</keyword>
<evidence type="ECO:0000256" key="6">
    <source>
        <dbReference type="ARBA" id="ARBA00023014"/>
    </source>
</evidence>
<feature type="domain" description="Uracil-DNA glycosylase-like" evidence="8">
    <location>
        <begin position="42"/>
        <end position="223"/>
    </location>
</feature>
<dbReference type="RefSeq" id="WP_012597236.1">
    <property type="nucleotide sequence ID" value="NC_011726.1"/>
</dbReference>
<evidence type="ECO:0000256" key="4">
    <source>
        <dbReference type="ARBA" id="ARBA00022801"/>
    </source>
</evidence>
<organism evidence="9 10">
    <name type="scientific">Rippkaea orientalis (strain PCC 8801 / RF-1)</name>
    <name type="common">Cyanothece sp. (strain PCC 8801)</name>
    <dbReference type="NCBI Taxonomy" id="41431"/>
    <lineage>
        <taxon>Bacteria</taxon>
        <taxon>Bacillati</taxon>
        <taxon>Cyanobacteriota</taxon>
        <taxon>Cyanophyceae</taxon>
        <taxon>Oscillatoriophycideae</taxon>
        <taxon>Chroococcales</taxon>
        <taxon>Aphanothecaceae</taxon>
        <taxon>Rippkaea</taxon>
        <taxon>Rippkaea orientalis</taxon>
    </lineage>
</organism>
<evidence type="ECO:0000313" key="9">
    <source>
        <dbReference type="EMBL" id="ACK67983.1"/>
    </source>
</evidence>
<proteinExistence type="predicted"/>
<dbReference type="AlphaFoldDB" id="B7K5T0"/>
<sequence length="225" mass="26054">MSDINTLITQIYQEAQREPFPIDTPVYEAAKKDPTQPILYAGNLNSQICFFGRDLGRDEVHAGQPLIGAAGTLVRRGFYWAMHQKQAKTPAELQTVCDRLLLTNTVPYKPPGNKAYSVAVKERFRPFIEQLLVIHWQGDQLITLGTEAFKWFSPYGKKGELDQFFQRSDRYSAKLAVTLEATDEFQLRHQRQIMLMPLPHPSPLNQRYYGQFPQMLQQRLNEFEF</sequence>
<dbReference type="Proteomes" id="UP000008204">
    <property type="component" value="Chromosome"/>
</dbReference>
<gene>
    <name evidence="9" type="ordered locus">PCC8801_4046</name>
</gene>
<protein>
    <submittedName>
        <fullName evidence="9">Uracil-DNA glycosylase superfamily</fullName>
    </submittedName>
</protein>
<dbReference type="InterPro" id="IPR036895">
    <property type="entry name" value="Uracil-DNA_glycosylase-like_sf"/>
</dbReference>
<evidence type="ECO:0000256" key="5">
    <source>
        <dbReference type="ARBA" id="ARBA00023004"/>
    </source>
</evidence>
<dbReference type="OrthoDB" id="9789139at2"/>
<dbReference type="SUPFAM" id="SSF52141">
    <property type="entry name" value="Uracil-DNA glycosylase-like"/>
    <property type="match status" value="1"/>
</dbReference>
<dbReference type="PANTHER" id="PTHR33693">
    <property type="entry name" value="TYPE-5 URACIL-DNA GLYCOSYLASE"/>
    <property type="match status" value="1"/>
</dbReference>
<name>B7K5T0_RIPO1</name>
<dbReference type="KEGG" id="cyp:PCC8801_4046"/>
<reference evidence="10" key="1">
    <citation type="journal article" date="2011" name="MBio">
        <title>Novel metabolic attributes of the genus Cyanothece, comprising a group of unicellular nitrogen-fixing Cyanobacteria.</title>
        <authorList>
            <person name="Bandyopadhyay A."/>
            <person name="Elvitigala T."/>
            <person name="Welsh E."/>
            <person name="Stockel J."/>
            <person name="Liberton M."/>
            <person name="Min H."/>
            <person name="Sherman L.A."/>
            <person name="Pakrasi H.B."/>
        </authorList>
    </citation>
    <scope>NUCLEOTIDE SEQUENCE [LARGE SCALE GENOMIC DNA]</scope>
    <source>
        <strain evidence="10">PCC 8801</strain>
    </source>
</reference>
<evidence type="ECO:0000256" key="3">
    <source>
        <dbReference type="ARBA" id="ARBA00022763"/>
    </source>
</evidence>
<dbReference type="InterPro" id="IPR005122">
    <property type="entry name" value="Uracil-DNA_glycosylase-like"/>
</dbReference>
<evidence type="ECO:0000256" key="1">
    <source>
        <dbReference type="ARBA" id="ARBA00022485"/>
    </source>
</evidence>
<dbReference type="EMBL" id="CP001287">
    <property type="protein sequence ID" value="ACK67983.1"/>
    <property type="molecule type" value="Genomic_DNA"/>
</dbReference>
<dbReference type="STRING" id="41431.PCC8801_4046"/>
<keyword evidence="3" id="KW-0227">DNA damage</keyword>
<dbReference type="Gene3D" id="3.40.470.10">
    <property type="entry name" value="Uracil-DNA glycosylase-like domain"/>
    <property type="match status" value="1"/>
</dbReference>
<keyword evidence="10" id="KW-1185">Reference proteome</keyword>
<dbReference type="eggNOG" id="COG1573">
    <property type="taxonomic scope" value="Bacteria"/>
</dbReference>
<dbReference type="PANTHER" id="PTHR33693:SF1">
    <property type="entry name" value="TYPE-4 URACIL-DNA GLYCOSYLASE"/>
    <property type="match status" value="1"/>
</dbReference>
<evidence type="ECO:0000256" key="2">
    <source>
        <dbReference type="ARBA" id="ARBA00022723"/>
    </source>
</evidence>